<dbReference type="AlphaFoldDB" id="A0A9N9I4S6"/>
<accession>A0A9N9I4S6</accession>
<sequence length="143" mass="17133">PLFLDLKIQEENSKMATSYNLISLDILEVDPQDILVILLPYNDDDHSESKLKSTYQRMVRSAKLHQRIPTLTYVYYLEMLIDSHEILKDIIRKIITPYYRIAAERTYFIFENNISQIYRSKFTTLFLIERLKMAKYQLLCQPF</sequence>
<evidence type="ECO:0000313" key="2">
    <source>
        <dbReference type="Proteomes" id="UP000789375"/>
    </source>
</evidence>
<reference evidence="1" key="1">
    <citation type="submission" date="2021-06" db="EMBL/GenBank/DDBJ databases">
        <authorList>
            <person name="Kallberg Y."/>
            <person name="Tangrot J."/>
            <person name="Rosling A."/>
        </authorList>
    </citation>
    <scope>NUCLEOTIDE SEQUENCE</scope>
    <source>
        <strain evidence="1">87-6 pot B 2015</strain>
    </source>
</reference>
<dbReference type="Proteomes" id="UP000789375">
    <property type="component" value="Unassembled WGS sequence"/>
</dbReference>
<evidence type="ECO:0000313" key="1">
    <source>
        <dbReference type="EMBL" id="CAG8721555.1"/>
    </source>
</evidence>
<proteinExistence type="predicted"/>
<gene>
    <name evidence="1" type="ORF">FMOSSE_LOCUS15022</name>
</gene>
<comment type="caution">
    <text evidence="1">The sequence shown here is derived from an EMBL/GenBank/DDBJ whole genome shotgun (WGS) entry which is preliminary data.</text>
</comment>
<dbReference type="EMBL" id="CAJVPP010013656">
    <property type="protein sequence ID" value="CAG8721555.1"/>
    <property type="molecule type" value="Genomic_DNA"/>
</dbReference>
<keyword evidence="2" id="KW-1185">Reference proteome</keyword>
<name>A0A9N9I4S6_FUNMO</name>
<feature type="non-terminal residue" evidence="1">
    <location>
        <position position="1"/>
    </location>
</feature>
<organism evidence="1 2">
    <name type="scientific">Funneliformis mosseae</name>
    <name type="common">Endomycorrhizal fungus</name>
    <name type="synonym">Glomus mosseae</name>
    <dbReference type="NCBI Taxonomy" id="27381"/>
    <lineage>
        <taxon>Eukaryota</taxon>
        <taxon>Fungi</taxon>
        <taxon>Fungi incertae sedis</taxon>
        <taxon>Mucoromycota</taxon>
        <taxon>Glomeromycotina</taxon>
        <taxon>Glomeromycetes</taxon>
        <taxon>Glomerales</taxon>
        <taxon>Glomeraceae</taxon>
        <taxon>Funneliformis</taxon>
    </lineage>
</organism>
<protein>
    <submittedName>
        <fullName evidence="1">13483_t:CDS:1</fullName>
    </submittedName>
</protein>